<reference evidence="5" key="1">
    <citation type="submission" date="2017-02" db="EMBL/GenBank/DDBJ databases">
        <title>Delving into the versatile metabolic prowess of the omnipresent phylum Bacteroidetes.</title>
        <authorList>
            <person name="Nobu M.K."/>
            <person name="Mei R."/>
            <person name="Narihiro T."/>
            <person name="Kuroda K."/>
            <person name="Liu W.-T."/>
        </authorList>
    </citation>
    <scope>NUCLEOTIDE SEQUENCE</scope>
    <source>
        <strain evidence="5">ADurb.Bin276</strain>
    </source>
</reference>
<comment type="subcellular location">
    <subcellularLocation>
        <location evidence="1">Cell envelope</location>
    </subcellularLocation>
</comment>
<protein>
    <submittedName>
        <fullName evidence="5">Multiple sugar-binding periplasmic receptor ChvE</fullName>
    </submittedName>
</protein>
<keyword evidence="5" id="KW-0675">Receptor</keyword>
<evidence type="ECO:0000256" key="1">
    <source>
        <dbReference type="ARBA" id="ARBA00004196"/>
    </source>
</evidence>
<comment type="caution">
    <text evidence="5">The sequence shown here is derived from an EMBL/GenBank/DDBJ whole genome shotgun (WGS) entry which is preliminary data.</text>
</comment>
<sequence>MKKNRIILLFITLIFVLSFAFGVFAKEGGPPYTVGLSNGPFTHSWRVQMIESIQQEFELYKEQGLADKLIIQNAGPDVNTQIAQIRNLIASDVDLLLINPNSSTALNPVMEEAQEAGITVVVYDMPIDNEKVLDVFMNQDWWMAPLTEWFCEKLGGKGNIVYISGIADQPGNIERDVSAEKVLAKYPDIKLLAKANGNWDQAAAQQVMSDLLASFPQIDGVLTQDGMTLGIIRAFEAAGREIPVVTGETQIAFIKKWKEMKDAVDFDTVGIVNPPGYVNNALGIGLRLLQGKKLKDEVLVNGHIIYTKPNLIVDNNNIDEIYDQYKDWADSYYVNSWYSQEELDTLFE</sequence>
<organism evidence="5">
    <name type="scientific">Candidatus Atribacter allofermentans</name>
    <dbReference type="NCBI Taxonomy" id="1852833"/>
    <lineage>
        <taxon>Bacteria</taxon>
        <taxon>Pseudomonadati</taxon>
        <taxon>Atribacterota</taxon>
        <taxon>Atribacteria</taxon>
        <taxon>Atribacterales</taxon>
        <taxon>Atribacteraceae</taxon>
        <taxon>Atribacter</taxon>
    </lineage>
</organism>
<name>A0A1V5SPJ4_9BACT</name>
<comment type="similarity">
    <text evidence="2">Belongs to the bacterial solute-binding protein 2 family.</text>
</comment>
<dbReference type="InterPro" id="IPR025997">
    <property type="entry name" value="SBP_2_dom"/>
</dbReference>
<dbReference type="Pfam" id="PF13407">
    <property type="entry name" value="Peripla_BP_4"/>
    <property type="match status" value="1"/>
</dbReference>
<dbReference type="GO" id="GO:0030246">
    <property type="term" value="F:carbohydrate binding"/>
    <property type="evidence" value="ECO:0007669"/>
    <property type="project" value="UniProtKB-ARBA"/>
</dbReference>
<evidence type="ECO:0000313" key="5">
    <source>
        <dbReference type="EMBL" id="OQA56427.1"/>
    </source>
</evidence>
<dbReference type="GO" id="GO:0030313">
    <property type="term" value="C:cell envelope"/>
    <property type="evidence" value="ECO:0007669"/>
    <property type="project" value="UniProtKB-SubCell"/>
</dbReference>
<dbReference type="PANTHER" id="PTHR46847">
    <property type="entry name" value="D-ALLOSE-BINDING PERIPLASMIC PROTEIN-RELATED"/>
    <property type="match status" value="1"/>
</dbReference>
<feature type="domain" description="Periplasmic binding protein" evidence="4">
    <location>
        <begin position="34"/>
        <end position="293"/>
    </location>
</feature>
<dbReference type="InterPro" id="IPR028082">
    <property type="entry name" value="Peripla_BP_I"/>
</dbReference>
<evidence type="ECO:0000256" key="2">
    <source>
        <dbReference type="ARBA" id="ARBA00007639"/>
    </source>
</evidence>
<dbReference type="SUPFAM" id="SSF53822">
    <property type="entry name" value="Periplasmic binding protein-like I"/>
    <property type="match status" value="1"/>
</dbReference>
<proteinExistence type="inferred from homology"/>
<dbReference type="EMBL" id="MWBQ01000118">
    <property type="protein sequence ID" value="OQA56427.1"/>
    <property type="molecule type" value="Genomic_DNA"/>
</dbReference>
<evidence type="ECO:0000259" key="4">
    <source>
        <dbReference type="Pfam" id="PF13407"/>
    </source>
</evidence>
<accession>A0A1V5SPJ4</accession>
<evidence type="ECO:0000256" key="3">
    <source>
        <dbReference type="ARBA" id="ARBA00022729"/>
    </source>
</evidence>
<dbReference type="AlphaFoldDB" id="A0A1V5SPJ4"/>
<keyword evidence="3" id="KW-0732">Signal</keyword>
<gene>
    <name evidence="5" type="primary">chvE</name>
    <name evidence="5" type="ORF">BWY41_01490</name>
</gene>
<dbReference type="PANTHER" id="PTHR46847:SF1">
    <property type="entry name" value="D-ALLOSE-BINDING PERIPLASMIC PROTEIN-RELATED"/>
    <property type="match status" value="1"/>
</dbReference>
<dbReference type="Gene3D" id="3.40.50.2300">
    <property type="match status" value="2"/>
</dbReference>
<dbReference type="Proteomes" id="UP000485569">
    <property type="component" value="Unassembled WGS sequence"/>
</dbReference>